<name>A0AAW1NSB0_9CHLO</name>
<organism evidence="2 3">
    <name type="scientific">Symbiochloris irregularis</name>
    <dbReference type="NCBI Taxonomy" id="706552"/>
    <lineage>
        <taxon>Eukaryota</taxon>
        <taxon>Viridiplantae</taxon>
        <taxon>Chlorophyta</taxon>
        <taxon>core chlorophytes</taxon>
        <taxon>Trebouxiophyceae</taxon>
        <taxon>Trebouxiales</taxon>
        <taxon>Trebouxiaceae</taxon>
        <taxon>Symbiochloris</taxon>
    </lineage>
</organism>
<reference evidence="2 3" key="1">
    <citation type="journal article" date="2024" name="Nat. Commun.">
        <title>Phylogenomics reveals the evolutionary origins of lichenization in chlorophyte algae.</title>
        <authorList>
            <person name="Puginier C."/>
            <person name="Libourel C."/>
            <person name="Otte J."/>
            <person name="Skaloud P."/>
            <person name="Haon M."/>
            <person name="Grisel S."/>
            <person name="Petersen M."/>
            <person name="Berrin J.G."/>
            <person name="Delaux P.M."/>
            <person name="Dal Grande F."/>
            <person name="Keller J."/>
        </authorList>
    </citation>
    <scope>NUCLEOTIDE SEQUENCE [LARGE SCALE GENOMIC DNA]</scope>
    <source>
        <strain evidence="2 3">SAG 2036</strain>
    </source>
</reference>
<evidence type="ECO:0000256" key="1">
    <source>
        <dbReference type="SAM" id="MobiDB-lite"/>
    </source>
</evidence>
<evidence type="ECO:0000313" key="3">
    <source>
        <dbReference type="Proteomes" id="UP001465755"/>
    </source>
</evidence>
<protein>
    <submittedName>
        <fullName evidence="2">Uncharacterized protein</fullName>
    </submittedName>
</protein>
<proteinExistence type="predicted"/>
<feature type="compositionally biased region" description="Polar residues" evidence="1">
    <location>
        <begin position="116"/>
        <end position="126"/>
    </location>
</feature>
<evidence type="ECO:0000313" key="2">
    <source>
        <dbReference type="EMBL" id="KAK9795885.1"/>
    </source>
</evidence>
<feature type="region of interest" description="Disordered" evidence="1">
    <location>
        <begin position="105"/>
        <end position="126"/>
    </location>
</feature>
<accession>A0AAW1NSB0</accession>
<keyword evidence="3" id="KW-1185">Reference proteome</keyword>
<gene>
    <name evidence="2" type="ORF">WJX73_008017</name>
</gene>
<dbReference type="AlphaFoldDB" id="A0AAW1NSB0"/>
<dbReference type="EMBL" id="JALJOQ010000123">
    <property type="protein sequence ID" value="KAK9795885.1"/>
    <property type="molecule type" value="Genomic_DNA"/>
</dbReference>
<comment type="caution">
    <text evidence="2">The sequence shown here is derived from an EMBL/GenBank/DDBJ whole genome shotgun (WGS) entry which is preliminary data.</text>
</comment>
<dbReference type="Proteomes" id="UP001465755">
    <property type="component" value="Unassembled WGS sequence"/>
</dbReference>
<sequence length="126" mass="14042">MLGASSGISALSGPFSSKMAMSEAIEYSKPLSIDSMAQFLCRQGVRLPYDLFFLPAVQCSWDLMLREREYVGKQRLLKHHGEKLDIDESITTWLHVLQNLQELGRAQTKGNRRNKATSAQGGQQAA</sequence>